<keyword evidence="8" id="KW-1185">Reference proteome</keyword>
<dbReference type="GO" id="GO:0009055">
    <property type="term" value="F:electron transfer activity"/>
    <property type="evidence" value="ECO:0007669"/>
    <property type="project" value="InterPro"/>
</dbReference>
<evidence type="ECO:0000256" key="1">
    <source>
        <dbReference type="ARBA" id="ARBA00022617"/>
    </source>
</evidence>
<dbReference type="Proteomes" id="UP000326061">
    <property type="component" value="Chromosome"/>
</dbReference>
<dbReference type="AlphaFoldDB" id="A0AAJ4A419"/>
<dbReference type="KEGG" id="suln:FJR47_06195"/>
<evidence type="ECO:0000256" key="4">
    <source>
        <dbReference type="PROSITE-ProRule" id="PRU00433"/>
    </source>
</evidence>
<dbReference type="Pfam" id="PF00034">
    <property type="entry name" value="Cytochrom_C"/>
    <property type="match status" value="1"/>
</dbReference>
<organism evidence="7 8">
    <name type="scientific">Sulfurimonas xiamenensis</name>
    <dbReference type="NCBI Taxonomy" id="2590021"/>
    <lineage>
        <taxon>Bacteria</taxon>
        <taxon>Pseudomonadati</taxon>
        <taxon>Campylobacterota</taxon>
        <taxon>Epsilonproteobacteria</taxon>
        <taxon>Campylobacterales</taxon>
        <taxon>Sulfurimonadaceae</taxon>
        <taxon>Sulfurimonas</taxon>
    </lineage>
</organism>
<evidence type="ECO:0000259" key="6">
    <source>
        <dbReference type="PROSITE" id="PS51007"/>
    </source>
</evidence>
<evidence type="ECO:0000256" key="2">
    <source>
        <dbReference type="ARBA" id="ARBA00022723"/>
    </source>
</evidence>
<reference evidence="8" key="1">
    <citation type="submission" date="2019-06" db="EMBL/GenBank/DDBJ databases">
        <title>Sulfurimonas gotlandica sp. nov., a chemoautotrophic and psychrotolerant epsilonproteobacterium isolated from a pelagic redoxcline, and an emended description of the genus Sulfurimonas.</title>
        <authorList>
            <person name="Wang S."/>
            <person name="Jiang L."/>
            <person name="Shao Z."/>
        </authorList>
    </citation>
    <scope>NUCLEOTIDE SEQUENCE [LARGE SCALE GENOMIC DNA]</scope>
    <source>
        <strain evidence="8">1-1N</strain>
    </source>
</reference>
<dbReference type="Gene3D" id="1.10.760.10">
    <property type="entry name" value="Cytochrome c-like domain"/>
    <property type="match status" value="1"/>
</dbReference>
<name>A0AAJ4A419_9BACT</name>
<evidence type="ECO:0000256" key="5">
    <source>
        <dbReference type="SAM" id="SignalP"/>
    </source>
</evidence>
<gene>
    <name evidence="7" type="ORF">FJR47_06195</name>
</gene>
<keyword evidence="3 4" id="KW-0408">Iron</keyword>
<feature type="signal peptide" evidence="5">
    <location>
        <begin position="1"/>
        <end position="18"/>
    </location>
</feature>
<keyword evidence="5" id="KW-0732">Signal</keyword>
<dbReference type="GO" id="GO:0046872">
    <property type="term" value="F:metal ion binding"/>
    <property type="evidence" value="ECO:0007669"/>
    <property type="project" value="UniProtKB-KW"/>
</dbReference>
<proteinExistence type="predicted"/>
<keyword evidence="1 4" id="KW-0349">Heme</keyword>
<dbReference type="InterPro" id="IPR036909">
    <property type="entry name" value="Cyt_c-like_dom_sf"/>
</dbReference>
<evidence type="ECO:0000313" key="7">
    <source>
        <dbReference type="EMBL" id="QFR43518.1"/>
    </source>
</evidence>
<dbReference type="RefSeq" id="WP_152299581.1">
    <property type="nucleotide sequence ID" value="NZ_CP041166.1"/>
</dbReference>
<dbReference type="InterPro" id="IPR009056">
    <property type="entry name" value="Cyt_c-like_dom"/>
</dbReference>
<protein>
    <submittedName>
        <fullName evidence="7">Cytochrome c</fullName>
    </submittedName>
</protein>
<dbReference type="GO" id="GO:0020037">
    <property type="term" value="F:heme binding"/>
    <property type="evidence" value="ECO:0007669"/>
    <property type="project" value="InterPro"/>
</dbReference>
<feature type="chain" id="PRO_5042549193" evidence="5">
    <location>
        <begin position="19"/>
        <end position="124"/>
    </location>
</feature>
<sequence length="124" mass="14087">MKKIVSLFLFLASLTMLFASNEAEELAVEKCGGCHLMGVVSKEKLKNMKAPPYWAIAKKAKEAYANKEDKINYIVDYTLNPTEEKMLFPVETKKLFGVMPSQEGKVTEDEIKLIAEYILENKTF</sequence>
<evidence type="ECO:0000313" key="8">
    <source>
        <dbReference type="Proteomes" id="UP000326061"/>
    </source>
</evidence>
<feature type="domain" description="Cytochrome c" evidence="6">
    <location>
        <begin position="1"/>
        <end position="122"/>
    </location>
</feature>
<evidence type="ECO:0000256" key="3">
    <source>
        <dbReference type="ARBA" id="ARBA00023004"/>
    </source>
</evidence>
<dbReference type="PROSITE" id="PS51007">
    <property type="entry name" value="CYTC"/>
    <property type="match status" value="1"/>
</dbReference>
<dbReference type="SUPFAM" id="SSF46626">
    <property type="entry name" value="Cytochrome c"/>
    <property type="match status" value="1"/>
</dbReference>
<accession>A0AAJ4A419</accession>
<keyword evidence="2 4" id="KW-0479">Metal-binding</keyword>
<dbReference type="EMBL" id="CP041166">
    <property type="protein sequence ID" value="QFR43518.1"/>
    <property type="molecule type" value="Genomic_DNA"/>
</dbReference>